<reference evidence="1" key="1">
    <citation type="journal article" date="2018" name="Virology">
        <title>A giant virus infecting green algae encodes key fermentation genes.</title>
        <authorList>
            <person name="Schvarcz C.R."/>
            <person name="Steward G.F."/>
        </authorList>
    </citation>
    <scope>NUCLEOTIDE SEQUENCE [LARGE SCALE GENOMIC DNA]</scope>
</reference>
<evidence type="ECO:0000313" key="1">
    <source>
        <dbReference type="EMBL" id="AUF82711.1"/>
    </source>
</evidence>
<proteinExistence type="predicted"/>
<dbReference type="Proteomes" id="UP000244773">
    <property type="component" value="Segment"/>
</dbReference>
<dbReference type="EMBL" id="KY322437">
    <property type="protein sequence ID" value="AUF82711.1"/>
    <property type="molecule type" value="Genomic_DNA"/>
</dbReference>
<sequence>MAKCDFRPSAGEECPLRKWLGKDGKYGRDRNPKYEDNFAKEEVNGIYELLTDKNSKCNI</sequence>
<gene>
    <name evidence="1" type="ORF">TetV_629</name>
</gene>
<organism evidence="1">
    <name type="scientific">Tetraselmis virus 1</name>
    <dbReference type="NCBI Taxonomy" id="2060617"/>
    <lineage>
        <taxon>Viruses</taxon>
        <taxon>Varidnaviria</taxon>
        <taxon>Bamfordvirae</taxon>
        <taxon>Nucleocytoviricota</taxon>
        <taxon>Megaviricetes</taxon>
        <taxon>Imitervirales</taxon>
        <taxon>Allomimiviridae</taxon>
        <taxon>Oceanusvirus</taxon>
        <taxon>Oceanusvirus kaneohense</taxon>
    </lineage>
</organism>
<name>A0A2P0VP96_9VIRU</name>
<accession>A0A2P0VP96</accession>
<evidence type="ECO:0000313" key="2">
    <source>
        <dbReference type="Proteomes" id="UP000244773"/>
    </source>
</evidence>
<protein>
    <submittedName>
        <fullName evidence="1">Uncharacterized protein</fullName>
    </submittedName>
</protein>
<keyword evidence="2" id="KW-1185">Reference proteome</keyword>